<feature type="region of interest" description="Disordered" evidence="10">
    <location>
        <begin position="146"/>
        <end position="168"/>
    </location>
</feature>
<evidence type="ECO:0000259" key="12">
    <source>
        <dbReference type="PROSITE" id="PS52015"/>
    </source>
</evidence>
<reference evidence="14" key="1">
    <citation type="journal article" date="2019" name="Int. J. Syst. Evol. Microbiol.">
        <title>The Global Catalogue of Microorganisms (GCM) 10K type strain sequencing project: providing services to taxonomists for standard genome sequencing and annotation.</title>
        <authorList>
            <consortium name="The Broad Institute Genomics Platform"/>
            <consortium name="The Broad Institute Genome Sequencing Center for Infectious Disease"/>
            <person name="Wu L."/>
            <person name="Ma J."/>
        </authorList>
    </citation>
    <scope>NUCLEOTIDE SEQUENCE [LARGE SCALE GENOMIC DNA]</scope>
    <source>
        <strain evidence="14">CCUG 59685</strain>
    </source>
</reference>
<gene>
    <name evidence="13" type="ORF">ACFQ1T_03035</name>
</gene>
<dbReference type="SUPFAM" id="SSF74653">
    <property type="entry name" value="TolA/TonB C-terminal domain"/>
    <property type="match status" value="1"/>
</dbReference>
<comment type="similarity">
    <text evidence="2">Belongs to the TonB family.</text>
</comment>
<keyword evidence="4" id="KW-1003">Cell membrane</keyword>
<dbReference type="RefSeq" id="WP_275357535.1">
    <property type="nucleotide sequence ID" value="NZ_JBHTJW010000002.1"/>
</dbReference>
<keyword evidence="14" id="KW-1185">Reference proteome</keyword>
<evidence type="ECO:0000256" key="2">
    <source>
        <dbReference type="ARBA" id="ARBA00006555"/>
    </source>
</evidence>
<proteinExistence type="inferred from homology"/>
<feature type="domain" description="TonB C-terminal" evidence="12">
    <location>
        <begin position="218"/>
        <end position="317"/>
    </location>
</feature>
<evidence type="ECO:0000313" key="14">
    <source>
        <dbReference type="Proteomes" id="UP001597106"/>
    </source>
</evidence>
<feature type="region of interest" description="Disordered" evidence="10">
    <location>
        <begin position="69"/>
        <end position="88"/>
    </location>
</feature>
<comment type="subcellular location">
    <subcellularLocation>
        <location evidence="1">Cell inner membrane</location>
        <topology evidence="1">Single-pass membrane protein</topology>
        <orientation evidence="1">Periplasmic side</orientation>
    </subcellularLocation>
</comment>
<dbReference type="InterPro" id="IPR006260">
    <property type="entry name" value="TonB/TolA_C"/>
</dbReference>
<evidence type="ECO:0000256" key="8">
    <source>
        <dbReference type="ARBA" id="ARBA00022989"/>
    </source>
</evidence>
<protein>
    <submittedName>
        <fullName evidence="13">Energy transducer TonB</fullName>
    </submittedName>
</protein>
<dbReference type="NCBIfam" id="TIGR01352">
    <property type="entry name" value="tonB_Cterm"/>
    <property type="match status" value="1"/>
</dbReference>
<evidence type="ECO:0000256" key="4">
    <source>
        <dbReference type="ARBA" id="ARBA00022475"/>
    </source>
</evidence>
<dbReference type="InterPro" id="IPR051045">
    <property type="entry name" value="TonB-dependent_transducer"/>
</dbReference>
<accession>A0ABW3GGI6</accession>
<dbReference type="Proteomes" id="UP001597106">
    <property type="component" value="Unassembled WGS sequence"/>
</dbReference>
<dbReference type="PANTHER" id="PTHR33446">
    <property type="entry name" value="PROTEIN TONB-RELATED"/>
    <property type="match status" value="1"/>
</dbReference>
<comment type="caution">
    <text evidence="13">The sequence shown here is derived from an EMBL/GenBank/DDBJ whole genome shotgun (WGS) entry which is preliminary data.</text>
</comment>
<dbReference type="Gene3D" id="3.30.1150.10">
    <property type="match status" value="1"/>
</dbReference>
<evidence type="ECO:0000256" key="11">
    <source>
        <dbReference type="SAM" id="Phobius"/>
    </source>
</evidence>
<keyword evidence="7" id="KW-0653">Protein transport</keyword>
<keyword evidence="6 11" id="KW-0812">Transmembrane</keyword>
<evidence type="ECO:0000256" key="9">
    <source>
        <dbReference type="ARBA" id="ARBA00023136"/>
    </source>
</evidence>
<dbReference type="InterPro" id="IPR037682">
    <property type="entry name" value="TonB_C"/>
</dbReference>
<dbReference type="Pfam" id="PF03544">
    <property type="entry name" value="TonB_C"/>
    <property type="match status" value="1"/>
</dbReference>
<keyword evidence="3" id="KW-0813">Transport</keyword>
<sequence length="317" mass="35491">MGLVKGFSKQSPLVWALWASLLVHAVLLTLHFQPELKAFKDQIPSLQVMLVNSKTRSAPEKADALAQANLDRGGNTDEKRQMKSPLPSVQQLQAALPATPQANTASATPAAAPQESELVREKQRVTQLEQEAQALLTQLKASTSVTSLQAPSTLPHPSSKEQPPAKLLPEQSQPQLAAMQEMAKLEALIAKQQEAYENRPKRQFIGARTREYRFANYVEQWRQKIERVGNLNYPQAARTQKLYGQLQMTVSIKADGSIEDIRIHRSSGHRLLDESARRIVQLAAPFPVFTEDIRQDTDVLSITRTWNFTRDDQLSTE</sequence>
<feature type="transmembrane region" description="Helical" evidence="11">
    <location>
        <begin position="12"/>
        <end position="32"/>
    </location>
</feature>
<dbReference type="EMBL" id="JBHTJW010000002">
    <property type="protein sequence ID" value="MFD0928748.1"/>
    <property type="molecule type" value="Genomic_DNA"/>
</dbReference>
<evidence type="ECO:0000256" key="6">
    <source>
        <dbReference type="ARBA" id="ARBA00022692"/>
    </source>
</evidence>
<evidence type="ECO:0000256" key="1">
    <source>
        <dbReference type="ARBA" id="ARBA00004383"/>
    </source>
</evidence>
<dbReference type="PROSITE" id="PS52015">
    <property type="entry name" value="TONB_CTD"/>
    <property type="match status" value="1"/>
</dbReference>
<evidence type="ECO:0000313" key="13">
    <source>
        <dbReference type="EMBL" id="MFD0928748.1"/>
    </source>
</evidence>
<keyword evidence="8 11" id="KW-1133">Transmembrane helix</keyword>
<organism evidence="13 14">
    <name type="scientific">Methylophilus glucosoxydans</name>
    <dbReference type="NCBI Taxonomy" id="752553"/>
    <lineage>
        <taxon>Bacteria</taxon>
        <taxon>Pseudomonadati</taxon>
        <taxon>Pseudomonadota</taxon>
        <taxon>Betaproteobacteria</taxon>
        <taxon>Nitrosomonadales</taxon>
        <taxon>Methylophilaceae</taxon>
        <taxon>Methylophilus</taxon>
    </lineage>
</organism>
<evidence type="ECO:0000256" key="7">
    <source>
        <dbReference type="ARBA" id="ARBA00022927"/>
    </source>
</evidence>
<evidence type="ECO:0000256" key="10">
    <source>
        <dbReference type="SAM" id="MobiDB-lite"/>
    </source>
</evidence>
<feature type="compositionally biased region" description="Low complexity" evidence="10">
    <location>
        <begin position="98"/>
        <end position="113"/>
    </location>
</feature>
<evidence type="ECO:0000256" key="5">
    <source>
        <dbReference type="ARBA" id="ARBA00022519"/>
    </source>
</evidence>
<feature type="region of interest" description="Disordered" evidence="10">
    <location>
        <begin position="98"/>
        <end position="125"/>
    </location>
</feature>
<keyword evidence="5" id="KW-0997">Cell inner membrane</keyword>
<evidence type="ECO:0000256" key="3">
    <source>
        <dbReference type="ARBA" id="ARBA00022448"/>
    </source>
</evidence>
<keyword evidence="9 11" id="KW-0472">Membrane</keyword>
<name>A0ABW3GGI6_9PROT</name>
<dbReference type="PANTHER" id="PTHR33446:SF11">
    <property type="entry name" value="TONB3"/>
    <property type="match status" value="1"/>
</dbReference>
<feature type="compositionally biased region" description="Polar residues" evidence="10">
    <location>
        <begin position="146"/>
        <end position="156"/>
    </location>
</feature>